<feature type="transmembrane region" description="Helical" evidence="10">
    <location>
        <begin position="508"/>
        <end position="526"/>
    </location>
</feature>
<dbReference type="NCBIfam" id="TIGR01129">
    <property type="entry name" value="secD"/>
    <property type="match status" value="1"/>
</dbReference>
<keyword evidence="4" id="KW-0997">Cell inner membrane</keyword>
<keyword evidence="3 10" id="KW-1003">Cell membrane</keyword>
<dbReference type="Gene3D" id="3.30.1360.200">
    <property type="match status" value="1"/>
</dbReference>
<evidence type="ECO:0000256" key="10">
    <source>
        <dbReference type="HAMAP-Rule" id="MF_01463"/>
    </source>
</evidence>
<feature type="transmembrane region" description="Helical" evidence="10">
    <location>
        <begin position="658"/>
        <end position="680"/>
    </location>
</feature>
<feature type="transmembrane region" description="Helical" evidence="10">
    <location>
        <begin position="761"/>
        <end position="787"/>
    </location>
</feature>
<comment type="subunit">
    <text evidence="11">Forms a complex with SecD. Part of the essential Sec protein translocation apparatus which comprises SecA, SecYEG and auxiliary proteins SecDF. Other proteins may also be involved.</text>
</comment>
<gene>
    <name evidence="10 14" type="primary">secD</name>
    <name evidence="11" type="synonym">secF</name>
    <name evidence="14" type="ORF">OKA05_02285</name>
</gene>
<evidence type="ECO:0000256" key="3">
    <source>
        <dbReference type="ARBA" id="ARBA00022475"/>
    </source>
</evidence>
<comment type="subcellular location">
    <subcellularLocation>
        <location evidence="1 10">Cell membrane</location>
        <topology evidence="1 10">Multi-pass membrane protein</topology>
    </subcellularLocation>
</comment>
<dbReference type="Pfam" id="PF22599">
    <property type="entry name" value="SecDF_P1_head"/>
    <property type="match status" value="1"/>
</dbReference>
<dbReference type="NCBIfam" id="TIGR00966">
    <property type="entry name" value="transloc_SecF"/>
    <property type="match status" value="1"/>
</dbReference>
<dbReference type="HAMAP" id="MF_01463_B">
    <property type="entry name" value="SecD_B"/>
    <property type="match status" value="1"/>
</dbReference>
<protein>
    <recommendedName>
        <fullName evidence="10 11">Multifunctional fusion protein</fullName>
    </recommendedName>
    <domain>
        <recommendedName>
            <fullName evidence="10">Protein translocase subunit SecD</fullName>
        </recommendedName>
    </domain>
    <domain>
        <recommendedName>
            <fullName evidence="11">Protein-export membrane protein SecF</fullName>
        </recommendedName>
    </domain>
</protein>
<reference evidence="14 15" key="1">
    <citation type="submission" date="2022-10" db="EMBL/GenBank/DDBJ databases">
        <title>Luteolibacter arcticus strain CCTCC AB 2014275, whole genome shotgun sequencing project.</title>
        <authorList>
            <person name="Zhao G."/>
            <person name="Shen L."/>
        </authorList>
    </citation>
    <scope>NUCLEOTIDE SEQUENCE [LARGE SCALE GENOMIC DNA]</scope>
    <source>
        <strain evidence="14 15">CCTCC AB 2014275</strain>
    </source>
</reference>
<dbReference type="InterPro" id="IPR022813">
    <property type="entry name" value="SecD/SecF_arch_bac"/>
</dbReference>
<dbReference type="PROSITE" id="PS50156">
    <property type="entry name" value="SSD"/>
    <property type="match status" value="1"/>
</dbReference>
<evidence type="ECO:0000256" key="6">
    <source>
        <dbReference type="ARBA" id="ARBA00022927"/>
    </source>
</evidence>
<dbReference type="InterPro" id="IPR054384">
    <property type="entry name" value="SecDF_P1_head"/>
</dbReference>
<feature type="transmembrane region" description="Helical" evidence="10">
    <location>
        <begin position="453"/>
        <end position="477"/>
    </location>
</feature>
<evidence type="ECO:0000256" key="2">
    <source>
        <dbReference type="ARBA" id="ARBA00022448"/>
    </source>
</evidence>
<dbReference type="EMBL" id="JAPDDT010000001">
    <property type="protein sequence ID" value="MCW1921362.1"/>
    <property type="molecule type" value="Genomic_DNA"/>
</dbReference>
<keyword evidence="5 10" id="KW-0812">Transmembrane</keyword>
<keyword evidence="7 10" id="KW-1133">Transmembrane helix</keyword>
<evidence type="ECO:0000256" key="12">
    <source>
        <dbReference type="SAM" id="MobiDB-lite"/>
    </source>
</evidence>
<dbReference type="Pfam" id="PF21760">
    <property type="entry name" value="SecD_1st"/>
    <property type="match status" value="1"/>
</dbReference>
<evidence type="ECO:0000256" key="9">
    <source>
        <dbReference type="ARBA" id="ARBA00023136"/>
    </source>
</evidence>
<dbReference type="InterPro" id="IPR055344">
    <property type="entry name" value="SecD_SecF_C_bact"/>
</dbReference>
<feature type="transmembrane region" description="Helical" evidence="10">
    <location>
        <begin position="382"/>
        <end position="404"/>
    </location>
</feature>
<feature type="transmembrane region" description="Helical" evidence="10">
    <location>
        <begin position="425"/>
        <end position="447"/>
    </location>
</feature>
<keyword evidence="15" id="KW-1185">Reference proteome</keyword>
<dbReference type="PRINTS" id="PR01755">
    <property type="entry name" value="SECFTRNLCASE"/>
</dbReference>
<comment type="caution">
    <text evidence="14">The sequence shown here is derived from an EMBL/GenBank/DDBJ whole genome shotgun (WGS) entry which is preliminary data.</text>
</comment>
<feature type="transmembrane region" description="Helical" evidence="10">
    <location>
        <begin position="330"/>
        <end position="349"/>
    </location>
</feature>
<keyword evidence="2 10" id="KW-0813">Transport</keyword>
<comment type="similarity">
    <text evidence="10">Belongs to the SecD/SecF family. SecD subfamily.</text>
</comment>
<dbReference type="HAMAP" id="MF_01464_B">
    <property type="entry name" value="SecF_B"/>
    <property type="match status" value="1"/>
</dbReference>
<dbReference type="InterPro" id="IPR022646">
    <property type="entry name" value="SecD/SecF_CS"/>
</dbReference>
<feature type="transmembrane region" description="Helical" evidence="10">
    <location>
        <begin position="16"/>
        <end position="34"/>
    </location>
</feature>
<evidence type="ECO:0000256" key="7">
    <source>
        <dbReference type="ARBA" id="ARBA00022989"/>
    </source>
</evidence>
<dbReference type="Proteomes" id="UP001320876">
    <property type="component" value="Unassembled WGS sequence"/>
</dbReference>
<comment type="subunit">
    <text evidence="10">Forms a complex with SecF. Part of the essential Sec protein translocation apparatus which comprises SecA, SecYEG and auxiliary proteins SecDF. Other proteins may also be involved.</text>
</comment>
<dbReference type="InterPro" id="IPR022645">
    <property type="entry name" value="SecD/SecF_bac"/>
</dbReference>
<feature type="transmembrane region" description="Helical" evidence="10">
    <location>
        <begin position="46"/>
        <end position="63"/>
    </location>
</feature>
<evidence type="ECO:0000256" key="5">
    <source>
        <dbReference type="ARBA" id="ARBA00022692"/>
    </source>
</evidence>
<feature type="transmembrane region" description="Helical" evidence="10">
    <location>
        <begin position="728"/>
        <end position="755"/>
    </location>
</feature>
<dbReference type="RefSeq" id="WP_264485471.1">
    <property type="nucleotide sequence ID" value="NZ_JAPDDT010000001.1"/>
</dbReference>
<proteinExistence type="inferred from homology"/>
<evidence type="ECO:0000313" key="15">
    <source>
        <dbReference type="Proteomes" id="UP001320876"/>
    </source>
</evidence>
<evidence type="ECO:0000256" key="4">
    <source>
        <dbReference type="ARBA" id="ARBA00022519"/>
    </source>
</evidence>
<dbReference type="InterPro" id="IPR005665">
    <property type="entry name" value="SecF_bac"/>
</dbReference>
<evidence type="ECO:0000256" key="1">
    <source>
        <dbReference type="ARBA" id="ARBA00004651"/>
    </source>
</evidence>
<dbReference type="Gene3D" id="1.20.1640.10">
    <property type="entry name" value="Multidrug efflux transporter AcrB transmembrane domain"/>
    <property type="match status" value="2"/>
</dbReference>
<dbReference type="PANTHER" id="PTHR30081">
    <property type="entry name" value="PROTEIN-EXPORT MEMBRANE PROTEIN SEC"/>
    <property type="match status" value="1"/>
</dbReference>
<sequence length="813" mass="87711">MLSSALLAVSILKDPILLFLSGLALLVLFFWYFATDYEARKRNIGTFLIFGISALCVLALYPPKETLNLGIDLAGGSSFTLQVKPKIDASNNQPIPITKDDVEQAKITIQKRLDAYGTKEATPVTQGTDKILVQMPGMSPESAAEIRKLLEQVARLEVRKVNPEGSQPGPNGKSLAERIKDNEEPRMPGYKVYENHSEHEGVKHTEYLLLSNRVAWTGKDVQQAYPEAMGGGVSVGITLTNAGGDKMIALTKDLEPGKDRIAVVLDGEVITAPGLREVPLGKRFQIDGQESLEEARALSNALKNPLENPLEIIDERTVSPTLGAAVVQQGVWAGAIGLSITALFVLIYYRAAGLVALFGLAVNTLIIFGCMAMFGFTFTLPGIAGMILSIGMAVDANVLIYERLREEIAAGKSLKTAIVTAYEKAFTAIFDSNLTSFITAAILLWMGSGTIKGFAITLVIGIAASMFSAILVTRVLFRWSNDLNIFKKLSFLNLIKSTNIDFLSKTKISYIVSGALILAAIGAVTMRGEKSFGIDFMGGTLTEFQLGEKHLDQQEVEAALGQLQTEKRPVVQVEKSITGELLTVRSAKGDEGKIEEHLRSTIPLLGEKDAEGKNVVQMSTTAVSAALGKDYLMESGLALLLGLLGILIYITIRFEFSFALGGFVALLHDVVLSAGLVILFGGELSLIHVGALLTIAGYSINDTIVIFDRIRESLRQGDGDVKQLMNEAINATLSRTVLTSLTTIATVAILSVFGGSALKDFSFMILIGLLIGTYSSIFIASPVVLWWSQRKGGSLRKEIMHTSLAESDIQPVP</sequence>
<dbReference type="SUPFAM" id="SSF82866">
    <property type="entry name" value="Multidrug efflux transporter AcrB transmembrane domain"/>
    <property type="match status" value="2"/>
</dbReference>
<evidence type="ECO:0000259" key="13">
    <source>
        <dbReference type="PROSITE" id="PS50156"/>
    </source>
</evidence>
<comment type="similarity">
    <text evidence="11">Belongs to the SecD/SecF family. SecF subfamily.</text>
</comment>
<evidence type="ECO:0000256" key="8">
    <source>
        <dbReference type="ARBA" id="ARBA00023010"/>
    </source>
</evidence>
<comment type="function">
    <text evidence="10">Part of the Sec protein translocase complex. Interacts with the SecYEG preprotein conducting channel. SecDF uses the proton motive force (PMF) to complete protein translocation after the ATP-dependent function of SecA.</text>
</comment>
<dbReference type="Pfam" id="PF02355">
    <property type="entry name" value="SecD_SecF_C"/>
    <property type="match status" value="2"/>
</dbReference>
<feature type="domain" description="SSD" evidence="13">
    <location>
        <begin position="652"/>
        <end position="786"/>
    </location>
</feature>
<keyword evidence="6 10" id="KW-0653">Protein transport</keyword>
<evidence type="ECO:0000313" key="14">
    <source>
        <dbReference type="EMBL" id="MCW1921362.1"/>
    </source>
</evidence>
<feature type="transmembrane region" description="Helical" evidence="10">
    <location>
        <begin position="631"/>
        <end position="651"/>
    </location>
</feature>
<keyword evidence="9 10" id="KW-0472">Membrane</keyword>
<comment type="caution">
    <text evidence="10">Lacks conserved residue(s) required for the propagation of feature annotation.</text>
</comment>
<dbReference type="InterPro" id="IPR048631">
    <property type="entry name" value="SecD_1st"/>
</dbReference>
<dbReference type="Pfam" id="PF07549">
    <property type="entry name" value="Sec_GG"/>
    <property type="match status" value="1"/>
</dbReference>
<organism evidence="14 15">
    <name type="scientific">Luteolibacter arcticus</name>
    <dbReference type="NCBI Taxonomy" id="1581411"/>
    <lineage>
        <taxon>Bacteria</taxon>
        <taxon>Pseudomonadati</taxon>
        <taxon>Verrucomicrobiota</taxon>
        <taxon>Verrucomicrobiia</taxon>
        <taxon>Verrucomicrobiales</taxon>
        <taxon>Verrucomicrobiaceae</taxon>
        <taxon>Luteolibacter</taxon>
    </lineage>
</organism>
<dbReference type="PANTHER" id="PTHR30081:SF1">
    <property type="entry name" value="PROTEIN TRANSLOCASE SUBUNIT SECD"/>
    <property type="match status" value="1"/>
</dbReference>
<feature type="transmembrane region" description="Helical" evidence="10">
    <location>
        <begin position="686"/>
        <end position="707"/>
    </location>
</feature>
<dbReference type="InterPro" id="IPR005791">
    <property type="entry name" value="SecD"/>
</dbReference>
<name>A0ABT3GCK4_9BACT</name>
<dbReference type="Gene3D" id="3.30.70.3400">
    <property type="match status" value="1"/>
</dbReference>
<dbReference type="NCBIfam" id="TIGR00916">
    <property type="entry name" value="2A0604s01"/>
    <property type="match status" value="2"/>
</dbReference>
<feature type="region of interest" description="Disordered" evidence="12">
    <location>
        <begin position="161"/>
        <end position="183"/>
    </location>
</feature>
<dbReference type="InterPro" id="IPR048634">
    <property type="entry name" value="SecD_SecF_C"/>
</dbReference>
<keyword evidence="8 10" id="KW-0811">Translocation</keyword>
<dbReference type="InterPro" id="IPR000731">
    <property type="entry name" value="SSD"/>
</dbReference>
<evidence type="ECO:0000256" key="11">
    <source>
        <dbReference type="HAMAP-Rule" id="MF_01464"/>
    </source>
</evidence>
<accession>A0ABT3GCK4</accession>
<feature type="transmembrane region" description="Helical" evidence="10">
    <location>
        <begin position="356"/>
        <end position="376"/>
    </location>
</feature>